<dbReference type="Proteomes" id="UP000070544">
    <property type="component" value="Unassembled WGS sequence"/>
</dbReference>
<dbReference type="OrthoDB" id="2017893at2759"/>
<evidence type="ECO:0000256" key="1">
    <source>
        <dbReference type="ARBA" id="ARBA00008601"/>
    </source>
</evidence>
<organism evidence="3 4">
    <name type="scientific">Gonapodya prolifera (strain JEL478)</name>
    <name type="common">Monoblepharis prolifera</name>
    <dbReference type="NCBI Taxonomy" id="1344416"/>
    <lineage>
        <taxon>Eukaryota</taxon>
        <taxon>Fungi</taxon>
        <taxon>Fungi incertae sedis</taxon>
        <taxon>Chytridiomycota</taxon>
        <taxon>Chytridiomycota incertae sedis</taxon>
        <taxon>Monoblepharidomycetes</taxon>
        <taxon>Monoblepharidales</taxon>
        <taxon>Gonapodyaceae</taxon>
        <taxon>Gonapodya</taxon>
    </lineage>
</organism>
<protein>
    <submittedName>
        <fullName evidence="3">Uncharacterized protein</fullName>
    </submittedName>
</protein>
<evidence type="ECO:0000256" key="2">
    <source>
        <dbReference type="SAM" id="MobiDB-lite"/>
    </source>
</evidence>
<accession>A0A139AM98</accession>
<comment type="similarity">
    <text evidence="1">Belongs to the protein-tyrosine phosphatase family. Non-receptor class dual specificity subfamily.</text>
</comment>
<proteinExistence type="inferred from homology"/>
<feature type="compositionally biased region" description="Polar residues" evidence="2">
    <location>
        <begin position="1"/>
        <end position="10"/>
    </location>
</feature>
<keyword evidence="4" id="KW-1185">Reference proteome</keyword>
<gene>
    <name evidence="3" type="ORF">M427DRAFT_54144</name>
</gene>
<dbReference type="EMBL" id="KQ965744">
    <property type="protein sequence ID" value="KXS17897.1"/>
    <property type="molecule type" value="Genomic_DNA"/>
</dbReference>
<name>A0A139AM98_GONPJ</name>
<dbReference type="STRING" id="1344416.A0A139AM98"/>
<feature type="region of interest" description="Disordered" evidence="2">
    <location>
        <begin position="1"/>
        <end position="20"/>
    </location>
</feature>
<evidence type="ECO:0000313" key="4">
    <source>
        <dbReference type="Proteomes" id="UP000070544"/>
    </source>
</evidence>
<reference evidence="3 4" key="1">
    <citation type="journal article" date="2015" name="Genome Biol. Evol.">
        <title>Phylogenomic analyses indicate that early fungi evolved digesting cell walls of algal ancestors of land plants.</title>
        <authorList>
            <person name="Chang Y."/>
            <person name="Wang S."/>
            <person name="Sekimoto S."/>
            <person name="Aerts A.L."/>
            <person name="Choi C."/>
            <person name="Clum A."/>
            <person name="LaButti K.M."/>
            <person name="Lindquist E.A."/>
            <person name="Yee Ngan C."/>
            <person name="Ohm R.A."/>
            <person name="Salamov A.A."/>
            <person name="Grigoriev I.V."/>
            <person name="Spatafora J.W."/>
            <person name="Berbee M.L."/>
        </authorList>
    </citation>
    <scope>NUCLEOTIDE SEQUENCE [LARGE SCALE GENOMIC DNA]</scope>
    <source>
        <strain evidence="3 4">JEL478</strain>
    </source>
</reference>
<sequence length="297" mass="30837">MTDQTSTAISNDGPAATPELGLTTAPAVTVISIRCRKCRHTLLAADMFAKKKSPDVVAEGQSGLQSPSLSNIFPAPSYVPLLDHVPGTHDFSKKSRAGIRPQAPSAESALLSNSCNVLFLAYDVQDPDVVTANDVNGSNVFLASGKKAKKASGKKKTSPPVSSTLLSDLIPSLLPAVEGEQDGRIDCPNARCGAKLGSWAWAGAQCSCGTWVTPGFAVQKGKVDITYGGGLGMVERTVAGVFTQGSGGARKVDSEVRTVQQHNTVAAGGVPPTGARSPIEALLRGRTFHGLETRENA</sequence>
<dbReference type="PANTHER" id="PTHR45848">
    <property type="entry name" value="DUAL SPECIFICITY PROTEIN PHOSPHATASE 12 FAMILY MEMBER"/>
    <property type="match status" value="1"/>
</dbReference>
<dbReference type="AlphaFoldDB" id="A0A139AM98"/>
<evidence type="ECO:0000313" key="3">
    <source>
        <dbReference type="EMBL" id="KXS17897.1"/>
    </source>
</evidence>